<dbReference type="Proteomes" id="UP000283369">
    <property type="component" value="Unassembled WGS sequence"/>
</dbReference>
<sequence length="391" mass="45132">MPEENMRSILFLISRYPGYGGIERVTTLLANQWVKKCKVSICSIIQQAEDELIAKLNSDVKFYKMPYGGLKESQENVDFLKSIVTNENVDIVIYQDSYFPCQYLLSSIKDCRSWKIIEVEHSSPSGFEIQYKEYVKSIPCWDIYHRFKSWFYYQKSLSNEKRNRRFIYGICDKYVMLAEGLISQCQKYGHIDDNSKFEIIGNPISMDNSSATLSLKKKECLFVGRLDSMKGIDKLMRIWAIVESRVKDWTLVIVGDGIMMPEVKNAIAHYRLEHVCLEGFQADVKRYYQTASIFCMCSIYEGFPMVLPEAMGFGVVPIVFNSFAALDDILVDGEDGVKVTAFDEEAYSENLIAMISDDVRLKMMQSKALENSRKFCVSSILEKWDELFKNL</sequence>
<evidence type="ECO:0000313" key="2">
    <source>
        <dbReference type="EMBL" id="RGV15380.1"/>
    </source>
</evidence>
<dbReference type="PANTHER" id="PTHR12526:SF628">
    <property type="entry name" value="MANNOSYLGLUCOSYLGLYCERATE SYNTHASE"/>
    <property type="match status" value="1"/>
</dbReference>
<proteinExistence type="predicted"/>
<dbReference type="GO" id="GO:0016757">
    <property type="term" value="F:glycosyltransferase activity"/>
    <property type="evidence" value="ECO:0007669"/>
    <property type="project" value="InterPro"/>
</dbReference>
<protein>
    <submittedName>
        <fullName evidence="2">Glycosyltransferase family 4 protein</fullName>
    </submittedName>
</protein>
<gene>
    <name evidence="2" type="ORF">DWW25_08655</name>
</gene>
<evidence type="ECO:0000313" key="3">
    <source>
        <dbReference type="Proteomes" id="UP000283369"/>
    </source>
</evidence>
<dbReference type="PANTHER" id="PTHR12526">
    <property type="entry name" value="GLYCOSYLTRANSFERASE"/>
    <property type="match status" value="1"/>
</dbReference>
<dbReference type="Pfam" id="PF00534">
    <property type="entry name" value="Glycos_transf_1"/>
    <property type="match status" value="1"/>
</dbReference>
<dbReference type="AlphaFoldDB" id="A0A412VZC5"/>
<evidence type="ECO:0000259" key="1">
    <source>
        <dbReference type="Pfam" id="PF00534"/>
    </source>
</evidence>
<reference evidence="2 3" key="1">
    <citation type="submission" date="2018-08" db="EMBL/GenBank/DDBJ databases">
        <title>A genome reference for cultivated species of the human gut microbiota.</title>
        <authorList>
            <person name="Zou Y."/>
            <person name="Xue W."/>
            <person name="Luo G."/>
        </authorList>
    </citation>
    <scope>NUCLEOTIDE SEQUENCE [LARGE SCALE GENOMIC DNA]</scope>
    <source>
        <strain evidence="2 3">AF14-7</strain>
    </source>
</reference>
<dbReference type="Gene3D" id="3.40.50.2000">
    <property type="entry name" value="Glycogen Phosphorylase B"/>
    <property type="match status" value="2"/>
</dbReference>
<dbReference type="EMBL" id="QRYV01000017">
    <property type="protein sequence ID" value="RGV15380.1"/>
    <property type="molecule type" value="Genomic_DNA"/>
</dbReference>
<comment type="caution">
    <text evidence="2">The sequence shown here is derived from an EMBL/GenBank/DDBJ whole genome shotgun (WGS) entry which is preliminary data.</text>
</comment>
<feature type="domain" description="Glycosyl transferase family 1" evidence="1">
    <location>
        <begin position="214"/>
        <end position="367"/>
    </location>
</feature>
<organism evidence="2 3">
    <name type="scientific">Bacteroides xylanisolvens</name>
    <dbReference type="NCBI Taxonomy" id="371601"/>
    <lineage>
        <taxon>Bacteria</taxon>
        <taxon>Pseudomonadati</taxon>
        <taxon>Bacteroidota</taxon>
        <taxon>Bacteroidia</taxon>
        <taxon>Bacteroidales</taxon>
        <taxon>Bacteroidaceae</taxon>
        <taxon>Bacteroides</taxon>
    </lineage>
</organism>
<dbReference type="SUPFAM" id="SSF53756">
    <property type="entry name" value="UDP-Glycosyltransferase/glycogen phosphorylase"/>
    <property type="match status" value="1"/>
</dbReference>
<keyword evidence="2" id="KW-0808">Transferase</keyword>
<dbReference type="RefSeq" id="WP_117809544.1">
    <property type="nucleotide sequence ID" value="NZ_JAQCUV010000015.1"/>
</dbReference>
<dbReference type="InterPro" id="IPR001296">
    <property type="entry name" value="Glyco_trans_1"/>
</dbReference>
<name>A0A412VZC5_9BACE</name>
<accession>A0A412VZC5</accession>